<evidence type="ECO:0000256" key="4">
    <source>
        <dbReference type="ARBA" id="ARBA00023274"/>
    </source>
</evidence>
<evidence type="ECO:0000313" key="7">
    <source>
        <dbReference type="EMBL" id="TRY00444.1"/>
    </source>
</evidence>
<keyword evidence="6" id="KW-0694">RNA-binding</keyword>
<dbReference type="InterPro" id="IPR001209">
    <property type="entry name" value="Ribosomal_uS14"/>
</dbReference>
<dbReference type="PANTHER" id="PTHR19836:SF19">
    <property type="entry name" value="SMALL RIBOSOMAL SUBUNIT PROTEIN US14M"/>
    <property type="match status" value="1"/>
</dbReference>
<keyword evidence="4 6" id="KW-0687">Ribonucleoprotein</keyword>
<name>A0A553IJP4_ACHLA</name>
<dbReference type="HAMAP" id="MF_00537">
    <property type="entry name" value="Ribosomal_uS14_1"/>
    <property type="match status" value="1"/>
</dbReference>
<dbReference type="GO" id="GO:0015935">
    <property type="term" value="C:small ribosomal subunit"/>
    <property type="evidence" value="ECO:0007669"/>
    <property type="project" value="TreeGrafter"/>
</dbReference>
<dbReference type="SUPFAM" id="SSF57716">
    <property type="entry name" value="Glucocorticoid receptor-like (DNA-binding domain)"/>
    <property type="match status" value="1"/>
</dbReference>
<dbReference type="GO" id="GO:0003735">
    <property type="term" value="F:structural constituent of ribosome"/>
    <property type="evidence" value="ECO:0007669"/>
    <property type="project" value="InterPro"/>
</dbReference>
<reference evidence="7 8" key="1">
    <citation type="submission" date="2019-07" db="EMBL/GenBank/DDBJ databases">
        <title>Genome sequence of Acholeplasma laidlawii strain with increased resistance to erythromycin.</title>
        <authorList>
            <person name="Medvedeva E.S."/>
            <person name="Baranova N.B."/>
            <person name="Siniagina M.N."/>
            <person name="Mouzykantov A."/>
            <person name="Chernova O.A."/>
            <person name="Chernov V.M."/>
        </authorList>
    </citation>
    <scope>NUCLEOTIDE SEQUENCE [LARGE SCALE GENOMIC DNA]</scope>
    <source>
        <strain evidence="7 8">PG8REry</strain>
    </source>
</reference>
<gene>
    <name evidence="6 7" type="primary">rpsN</name>
    <name evidence="7" type="ORF">FNV44_05150</name>
</gene>
<dbReference type="OMA" id="RIKFRDL"/>
<dbReference type="Gene3D" id="4.10.830.10">
    <property type="entry name" value="30s Ribosomal Protein S14, Chain N"/>
    <property type="match status" value="1"/>
</dbReference>
<keyword evidence="3 6" id="KW-0689">Ribosomal protein</keyword>
<protein>
    <recommendedName>
        <fullName evidence="5 6">Small ribosomal subunit protein uS14</fullName>
    </recommendedName>
</protein>
<dbReference type="NCBIfam" id="NF006477">
    <property type="entry name" value="PRK08881.1"/>
    <property type="match status" value="1"/>
</dbReference>
<comment type="caution">
    <text evidence="7">The sequence shown here is derived from an EMBL/GenBank/DDBJ whole genome shotgun (WGS) entry which is preliminary data.</text>
</comment>
<comment type="function">
    <text evidence="6">Binds 16S rRNA, required for the assembly of 30S particles and may also be responsible for determining the conformation of the 16S rRNA at the A site.</text>
</comment>
<proteinExistence type="inferred from homology"/>
<organism evidence="7 8">
    <name type="scientific">Acholeplasma laidlawii</name>
    <dbReference type="NCBI Taxonomy" id="2148"/>
    <lineage>
        <taxon>Bacteria</taxon>
        <taxon>Bacillati</taxon>
        <taxon>Mycoplasmatota</taxon>
        <taxon>Mollicutes</taxon>
        <taxon>Acholeplasmatales</taxon>
        <taxon>Acholeplasmataceae</taxon>
        <taxon>Acholeplasma</taxon>
    </lineage>
</organism>
<evidence type="ECO:0000256" key="5">
    <source>
        <dbReference type="ARBA" id="ARBA00035167"/>
    </source>
</evidence>
<evidence type="ECO:0000313" key="8">
    <source>
        <dbReference type="Proteomes" id="UP000315938"/>
    </source>
</evidence>
<evidence type="ECO:0000256" key="6">
    <source>
        <dbReference type="HAMAP-Rule" id="MF_00537"/>
    </source>
</evidence>
<accession>A0A553IJP4</accession>
<dbReference type="GO" id="GO:0019843">
    <property type="term" value="F:rRNA binding"/>
    <property type="evidence" value="ECO:0007669"/>
    <property type="project" value="UniProtKB-UniRule"/>
</dbReference>
<dbReference type="PANTHER" id="PTHR19836">
    <property type="entry name" value="30S RIBOSOMAL PROTEIN S14"/>
    <property type="match status" value="1"/>
</dbReference>
<evidence type="ECO:0000256" key="1">
    <source>
        <dbReference type="ARBA" id="ARBA00009083"/>
    </source>
</evidence>
<dbReference type="AlphaFoldDB" id="A0A553IJP4"/>
<dbReference type="InterPro" id="IPR043140">
    <property type="entry name" value="Ribosomal_uS14_sf"/>
</dbReference>
<comment type="similarity">
    <text evidence="1 6">Belongs to the universal ribosomal protein uS14 family.</text>
</comment>
<evidence type="ECO:0000256" key="2">
    <source>
        <dbReference type="ARBA" id="ARBA00022730"/>
    </source>
</evidence>
<evidence type="ECO:0000256" key="3">
    <source>
        <dbReference type="ARBA" id="ARBA00022980"/>
    </source>
</evidence>
<dbReference type="GO" id="GO:0006412">
    <property type="term" value="P:translation"/>
    <property type="evidence" value="ECO:0007669"/>
    <property type="project" value="UniProtKB-UniRule"/>
</dbReference>
<comment type="subunit">
    <text evidence="6">Part of the 30S ribosomal subunit. Contacts proteins S3 and S10.</text>
</comment>
<sequence>MAKKSKIAKDKKQREIVAIYAEKRRALKEAGDYQGLSSLPKDASPVRLRNRDSLDGRPRAYMRKFGVSRITFRELAHKGEIPGVKKASW</sequence>
<dbReference type="GeneID" id="41338302"/>
<dbReference type="EMBL" id="VKID01000001">
    <property type="protein sequence ID" value="TRY00444.1"/>
    <property type="molecule type" value="Genomic_DNA"/>
</dbReference>
<dbReference type="Proteomes" id="UP000315938">
    <property type="component" value="Unassembled WGS sequence"/>
</dbReference>
<dbReference type="GO" id="GO:0005737">
    <property type="term" value="C:cytoplasm"/>
    <property type="evidence" value="ECO:0007669"/>
    <property type="project" value="UniProtKB-ARBA"/>
</dbReference>
<dbReference type="InterPro" id="IPR023036">
    <property type="entry name" value="Ribosomal_uS14_bac/plastid"/>
</dbReference>
<dbReference type="SMR" id="A0A553IJP4"/>
<keyword evidence="2 6" id="KW-0699">rRNA-binding</keyword>
<dbReference type="RefSeq" id="WP_012242057.1">
    <property type="nucleotide sequence ID" value="NZ_CP103951.1"/>
</dbReference>
<dbReference type="Pfam" id="PF00253">
    <property type="entry name" value="Ribosomal_S14"/>
    <property type="match status" value="1"/>
</dbReference>